<dbReference type="Proteomes" id="UP000001542">
    <property type="component" value="Unassembled WGS sequence"/>
</dbReference>
<dbReference type="KEGG" id="tva:4763720"/>
<feature type="region of interest" description="Disordered" evidence="1">
    <location>
        <begin position="214"/>
        <end position="234"/>
    </location>
</feature>
<evidence type="ECO:0000313" key="3">
    <source>
        <dbReference type="Proteomes" id="UP000001542"/>
    </source>
</evidence>
<dbReference type="InParanoid" id="A2EN88"/>
<reference evidence="2" key="2">
    <citation type="journal article" date="2007" name="Science">
        <title>Draft genome sequence of the sexually transmitted pathogen Trichomonas vaginalis.</title>
        <authorList>
            <person name="Carlton J.M."/>
            <person name="Hirt R.P."/>
            <person name="Silva J.C."/>
            <person name="Delcher A.L."/>
            <person name="Schatz M."/>
            <person name="Zhao Q."/>
            <person name="Wortman J.R."/>
            <person name="Bidwell S.L."/>
            <person name="Alsmark U.C.M."/>
            <person name="Besteiro S."/>
            <person name="Sicheritz-Ponten T."/>
            <person name="Noel C.J."/>
            <person name="Dacks J.B."/>
            <person name="Foster P.G."/>
            <person name="Simillion C."/>
            <person name="Van de Peer Y."/>
            <person name="Miranda-Saavedra D."/>
            <person name="Barton G.J."/>
            <person name="Westrop G.D."/>
            <person name="Mueller S."/>
            <person name="Dessi D."/>
            <person name="Fiori P.L."/>
            <person name="Ren Q."/>
            <person name="Paulsen I."/>
            <person name="Zhang H."/>
            <person name="Bastida-Corcuera F.D."/>
            <person name="Simoes-Barbosa A."/>
            <person name="Brown M.T."/>
            <person name="Hayes R.D."/>
            <person name="Mukherjee M."/>
            <person name="Okumura C.Y."/>
            <person name="Schneider R."/>
            <person name="Smith A.J."/>
            <person name="Vanacova S."/>
            <person name="Villalvazo M."/>
            <person name="Haas B.J."/>
            <person name="Pertea M."/>
            <person name="Feldblyum T.V."/>
            <person name="Utterback T.R."/>
            <person name="Shu C.L."/>
            <person name="Osoegawa K."/>
            <person name="de Jong P.J."/>
            <person name="Hrdy I."/>
            <person name="Horvathova L."/>
            <person name="Zubacova Z."/>
            <person name="Dolezal P."/>
            <person name="Malik S.B."/>
            <person name="Logsdon J.M. Jr."/>
            <person name="Henze K."/>
            <person name="Gupta A."/>
            <person name="Wang C.C."/>
            <person name="Dunne R.L."/>
            <person name="Upcroft J.A."/>
            <person name="Upcroft P."/>
            <person name="White O."/>
            <person name="Salzberg S.L."/>
            <person name="Tang P."/>
            <person name="Chiu C.-H."/>
            <person name="Lee Y.-S."/>
            <person name="Embley T.M."/>
            <person name="Coombs G.H."/>
            <person name="Mottram J.C."/>
            <person name="Tachezy J."/>
            <person name="Fraser-Liggett C.M."/>
            <person name="Johnson P.J."/>
        </authorList>
    </citation>
    <scope>NUCLEOTIDE SEQUENCE [LARGE SCALE GENOMIC DNA]</scope>
    <source>
        <strain evidence="2">G3</strain>
    </source>
</reference>
<organism evidence="2 3">
    <name type="scientific">Trichomonas vaginalis (strain ATCC PRA-98 / G3)</name>
    <dbReference type="NCBI Taxonomy" id="412133"/>
    <lineage>
        <taxon>Eukaryota</taxon>
        <taxon>Metamonada</taxon>
        <taxon>Parabasalia</taxon>
        <taxon>Trichomonadida</taxon>
        <taxon>Trichomonadidae</taxon>
        <taxon>Trichomonas</taxon>
    </lineage>
</organism>
<feature type="region of interest" description="Disordered" evidence="1">
    <location>
        <begin position="85"/>
        <end position="119"/>
    </location>
</feature>
<evidence type="ECO:0000313" key="2">
    <source>
        <dbReference type="EMBL" id="EAY05847.1"/>
    </source>
</evidence>
<accession>A2EN88</accession>
<feature type="compositionally biased region" description="Polar residues" evidence="1">
    <location>
        <begin position="103"/>
        <end position="119"/>
    </location>
</feature>
<keyword evidence="3" id="KW-1185">Reference proteome</keyword>
<reference evidence="2" key="1">
    <citation type="submission" date="2006-10" db="EMBL/GenBank/DDBJ databases">
        <authorList>
            <person name="Amadeo P."/>
            <person name="Zhao Q."/>
            <person name="Wortman J."/>
            <person name="Fraser-Liggett C."/>
            <person name="Carlton J."/>
        </authorList>
    </citation>
    <scope>NUCLEOTIDE SEQUENCE</scope>
    <source>
        <strain evidence="2">G3</strain>
    </source>
</reference>
<protein>
    <submittedName>
        <fullName evidence="2">Uncharacterized protein</fullName>
    </submittedName>
</protein>
<proteinExistence type="predicted"/>
<dbReference type="AlphaFoldDB" id="A2EN88"/>
<dbReference type="OrthoDB" id="10263822at2759"/>
<name>A2EN88_TRIV3</name>
<sequence length="438" mass="48643">MAFSFPSRGGDPMLESFYTTEYTSKYCRPQTVGYATRSLNVSGGSGSNSGVMSRSITEPVAKDKKLDPFYTSEYVAKYRPPRTRQLRTRSLSVDETEIPADATLSSGETSSGPKASGFASNQHVSSMLLNKLDDKDQFLSTSHATHSKYSTIFTLMEPRSVGLSTMERSGYWNEPEPGAATKTPAQRTAEIKTRDIQTAVPPNSLKMLKRKNPVEAENGGKGPEWGSTTTGSTYVKHESNHDRYWRTNRDLIGKKEADSFTRQHLTINQPAIVDQVSTTHDTYRHPPHRGSPVIPNRTAIEQSGYTYSQIPTANKTRPLSDKTAEDLHPTEVARLKRVNTPEYQNLYNPDPWVSTAQISFQQPPKTRAITAVGPTRRGLTGFCTNESVTAGAPGDAREFQTGISEMKDKYTDPHIKLRSMKQQTANVVERSGYWGNDN</sequence>
<dbReference type="EMBL" id="DS113438">
    <property type="protein sequence ID" value="EAY05847.1"/>
    <property type="molecule type" value="Genomic_DNA"/>
</dbReference>
<gene>
    <name evidence="2" type="ORF">TVAG_284300</name>
</gene>
<evidence type="ECO:0000256" key="1">
    <source>
        <dbReference type="SAM" id="MobiDB-lite"/>
    </source>
</evidence>
<dbReference type="VEuPathDB" id="TrichDB:TVAG_284300"/>
<dbReference type="VEuPathDB" id="TrichDB:TVAGG3_0356020"/>
<dbReference type="RefSeq" id="XP_001318070.1">
    <property type="nucleotide sequence ID" value="XM_001318035.1"/>
</dbReference>